<evidence type="ECO:0000256" key="3">
    <source>
        <dbReference type="ARBA" id="ARBA00022833"/>
    </source>
</evidence>
<evidence type="ECO:0000313" key="6">
    <source>
        <dbReference type="EMBL" id="KAF7371458.1"/>
    </source>
</evidence>
<sequence>MHRSLRLDTLSLLPISIRRFAIPAANGSVDDLDHLLDLVEDDEARYTQCLPVLYANLDPHRIPDEENLDTDAVRCANFALDSLANLDRAPKSTWPDLWPRVWAWIVFFEAYHECLLEPFARPDVCLDLVGFVHAFNDDETTKADINQTIGWRTLVMKAWSTILESVEPPAHHAFPNLCRILREMKIGVQGGFEEILDGAEGATNLGYLVVESIGLFVGEGQSDISDDDLVFLTSVLLFLHHLGNEEILSPALMENGGATDITLAAGAGYDRVGDPDYAIIQETLLLLCMSALHPMLSCHEAMCDALAAGLLNSILLGATISPDGPSASEMRALKQILTLTLPASTAFRDVLSELDTRLQDVRNILESPRFRGSWMYDDWLRFTAIADDRIAFMKVVQSSDFVSSKACDNMDCGVMGPKTQFKRCSHCQQVYYCSSDCQRIDWRVSGHRELCQSIRIFSLKNKDLGMRNLQFMRELLHRDLTEHRYSKNLLLLPPNRLQYFRDLAQTSQCDPFATIMDYGVRESPQLHLEGISRLQGLRPSLPIHWEEHIGRMRRSHGRMELHLMMIPDGFGFSMNPARMVIFPQRSDRPTFHERVRQILQAAGNDVQEEIRHALAMDDGVVKIH</sequence>
<dbReference type="EMBL" id="JACAZH010000004">
    <property type="protein sequence ID" value="KAF7371458.1"/>
    <property type="molecule type" value="Genomic_DNA"/>
</dbReference>
<feature type="domain" description="MYND-type" evidence="5">
    <location>
        <begin position="409"/>
        <end position="451"/>
    </location>
</feature>
<comment type="caution">
    <text evidence="6">The sequence shown here is derived from an EMBL/GenBank/DDBJ whole genome shotgun (WGS) entry which is preliminary data.</text>
</comment>
<proteinExistence type="predicted"/>
<dbReference type="OrthoDB" id="2882625at2759"/>
<dbReference type="InterPro" id="IPR002893">
    <property type="entry name" value="Znf_MYND"/>
</dbReference>
<evidence type="ECO:0000313" key="7">
    <source>
        <dbReference type="Proteomes" id="UP000623467"/>
    </source>
</evidence>
<dbReference type="AlphaFoldDB" id="A0A8H7DGL1"/>
<dbReference type="Pfam" id="PF01753">
    <property type="entry name" value="zf-MYND"/>
    <property type="match status" value="1"/>
</dbReference>
<dbReference type="GO" id="GO:0008270">
    <property type="term" value="F:zinc ion binding"/>
    <property type="evidence" value="ECO:0007669"/>
    <property type="project" value="UniProtKB-KW"/>
</dbReference>
<keyword evidence="7" id="KW-1185">Reference proteome</keyword>
<dbReference type="Gene3D" id="6.10.140.2220">
    <property type="match status" value="1"/>
</dbReference>
<reference evidence="6" key="1">
    <citation type="submission" date="2020-05" db="EMBL/GenBank/DDBJ databases">
        <title>Mycena genomes resolve the evolution of fungal bioluminescence.</title>
        <authorList>
            <person name="Tsai I.J."/>
        </authorList>
    </citation>
    <scope>NUCLEOTIDE SEQUENCE</scope>
    <source>
        <strain evidence="6">160909Yilan</strain>
    </source>
</reference>
<name>A0A8H7DGL1_9AGAR</name>
<evidence type="ECO:0000256" key="2">
    <source>
        <dbReference type="ARBA" id="ARBA00022771"/>
    </source>
</evidence>
<protein>
    <submittedName>
        <fullName evidence="6">MYND-type domain-containing protein</fullName>
    </submittedName>
</protein>
<dbReference type="PROSITE" id="PS50865">
    <property type="entry name" value="ZF_MYND_2"/>
    <property type="match status" value="1"/>
</dbReference>
<keyword evidence="2 4" id="KW-0863">Zinc-finger</keyword>
<evidence type="ECO:0000256" key="4">
    <source>
        <dbReference type="PROSITE-ProRule" id="PRU00134"/>
    </source>
</evidence>
<keyword evidence="3" id="KW-0862">Zinc</keyword>
<dbReference type="SUPFAM" id="SSF144232">
    <property type="entry name" value="HIT/MYND zinc finger-like"/>
    <property type="match status" value="1"/>
</dbReference>
<organism evidence="6 7">
    <name type="scientific">Mycena sanguinolenta</name>
    <dbReference type="NCBI Taxonomy" id="230812"/>
    <lineage>
        <taxon>Eukaryota</taxon>
        <taxon>Fungi</taxon>
        <taxon>Dikarya</taxon>
        <taxon>Basidiomycota</taxon>
        <taxon>Agaricomycotina</taxon>
        <taxon>Agaricomycetes</taxon>
        <taxon>Agaricomycetidae</taxon>
        <taxon>Agaricales</taxon>
        <taxon>Marasmiineae</taxon>
        <taxon>Mycenaceae</taxon>
        <taxon>Mycena</taxon>
    </lineage>
</organism>
<dbReference type="Proteomes" id="UP000623467">
    <property type="component" value="Unassembled WGS sequence"/>
</dbReference>
<evidence type="ECO:0000256" key="1">
    <source>
        <dbReference type="ARBA" id="ARBA00022723"/>
    </source>
</evidence>
<keyword evidence="1" id="KW-0479">Metal-binding</keyword>
<accession>A0A8H7DGL1</accession>
<gene>
    <name evidence="6" type="ORF">MSAN_00782800</name>
</gene>
<evidence type="ECO:0000259" key="5">
    <source>
        <dbReference type="PROSITE" id="PS50865"/>
    </source>
</evidence>